<sequence>MAQPNWTMGRKIPLKLLVDTKSNRVLFAEAGKEFVDFLFSLLPLPIGAVAKLVSGGSGTMRSIGRLYQSVDHISASSYLQSGGGVSIKWSLLRPKVLHPDARKLQLLQGCDGKSPPAKQKVYRCSGHCAVATVETKATCPNCGQAMSTEVVAFSLTTMVSAAPRSGAGGEGSSSSGKESGGGYVKGGLTMYMVMDGLEVTPMSAISSITFLNKVCCGGVEFEEKNVSVGMDEVLWV</sequence>
<accession>A0AAV5FP67</accession>
<dbReference type="EMBL" id="BQKI01000088">
    <property type="protein sequence ID" value="GJN36280.1"/>
    <property type="molecule type" value="Genomic_DNA"/>
</dbReference>
<dbReference type="PANTHER" id="PTHR33103">
    <property type="entry name" value="OS01G0153900 PROTEIN"/>
    <property type="match status" value="1"/>
</dbReference>
<reference evidence="1" key="2">
    <citation type="submission" date="2021-12" db="EMBL/GenBank/DDBJ databases">
        <title>Resequencing data analysis of finger millet.</title>
        <authorList>
            <person name="Hatakeyama M."/>
            <person name="Aluri S."/>
            <person name="Balachadran M.T."/>
            <person name="Sivarajan S.R."/>
            <person name="Poveda L."/>
            <person name="Shimizu-Inatsugi R."/>
            <person name="Schlapbach R."/>
            <person name="Sreeman S.M."/>
            <person name="Shimizu K.K."/>
        </authorList>
    </citation>
    <scope>NUCLEOTIDE SEQUENCE</scope>
</reference>
<reference evidence="1" key="1">
    <citation type="journal article" date="2018" name="DNA Res.">
        <title>Multiple hybrid de novo genome assembly of finger millet, an orphan allotetraploid crop.</title>
        <authorList>
            <person name="Hatakeyama M."/>
            <person name="Aluri S."/>
            <person name="Balachadran M.T."/>
            <person name="Sivarajan S.R."/>
            <person name="Patrignani A."/>
            <person name="Gruter S."/>
            <person name="Poveda L."/>
            <person name="Shimizu-Inatsugi R."/>
            <person name="Baeten J."/>
            <person name="Francoijs K.J."/>
            <person name="Nataraja K.N."/>
            <person name="Reddy Y.A.N."/>
            <person name="Phadnis S."/>
            <person name="Ravikumar R.L."/>
            <person name="Schlapbach R."/>
            <person name="Sreeman S.M."/>
            <person name="Shimizu K.K."/>
        </authorList>
    </citation>
    <scope>NUCLEOTIDE SEQUENCE</scope>
</reference>
<gene>
    <name evidence="1" type="primary">gb25126</name>
    <name evidence="1" type="ORF">PR202_gb25126</name>
</gene>
<dbReference type="AlphaFoldDB" id="A0AAV5FP67"/>
<organism evidence="1 2">
    <name type="scientific">Eleusine coracana subsp. coracana</name>
    <dbReference type="NCBI Taxonomy" id="191504"/>
    <lineage>
        <taxon>Eukaryota</taxon>
        <taxon>Viridiplantae</taxon>
        <taxon>Streptophyta</taxon>
        <taxon>Embryophyta</taxon>
        <taxon>Tracheophyta</taxon>
        <taxon>Spermatophyta</taxon>
        <taxon>Magnoliopsida</taxon>
        <taxon>Liliopsida</taxon>
        <taxon>Poales</taxon>
        <taxon>Poaceae</taxon>
        <taxon>PACMAD clade</taxon>
        <taxon>Chloridoideae</taxon>
        <taxon>Cynodonteae</taxon>
        <taxon>Eleusininae</taxon>
        <taxon>Eleusine</taxon>
    </lineage>
</organism>
<keyword evidence="2" id="KW-1185">Reference proteome</keyword>
<evidence type="ECO:0000313" key="2">
    <source>
        <dbReference type="Proteomes" id="UP001054889"/>
    </source>
</evidence>
<protein>
    <submittedName>
        <fullName evidence="1">Uncharacterized protein</fullName>
    </submittedName>
</protein>
<name>A0AAV5FP67_ELECO</name>
<dbReference type="Pfam" id="PF05056">
    <property type="entry name" value="DUF674"/>
    <property type="match status" value="1"/>
</dbReference>
<dbReference type="Proteomes" id="UP001054889">
    <property type="component" value="Unassembled WGS sequence"/>
</dbReference>
<evidence type="ECO:0000313" key="1">
    <source>
        <dbReference type="EMBL" id="GJN36280.1"/>
    </source>
</evidence>
<dbReference type="InterPro" id="IPR007750">
    <property type="entry name" value="DUF674"/>
</dbReference>
<comment type="caution">
    <text evidence="1">The sequence shown here is derived from an EMBL/GenBank/DDBJ whole genome shotgun (WGS) entry which is preliminary data.</text>
</comment>
<dbReference type="PANTHER" id="PTHR33103:SF46">
    <property type="entry name" value="OS05G0115600 PROTEIN"/>
    <property type="match status" value="1"/>
</dbReference>
<proteinExistence type="predicted"/>